<gene>
    <name evidence="2" type="primary">Necator_chrII.g6684</name>
    <name evidence="2" type="ORF">RB195_018891</name>
</gene>
<dbReference type="InterPro" id="IPR036691">
    <property type="entry name" value="Endo/exonu/phosph_ase_sf"/>
</dbReference>
<feature type="domain" description="Endonuclease/exonuclease/phosphatase" evidence="1">
    <location>
        <begin position="7"/>
        <end position="126"/>
    </location>
</feature>
<dbReference type="PANTHER" id="PTHR47510:SF3">
    <property type="entry name" value="ENDO_EXONUCLEASE_PHOSPHATASE DOMAIN-CONTAINING PROTEIN"/>
    <property type="match status" value="1"/>
</dbReference>
<dbReference type="PANTHER" id="PTHR47510">
    <property type="entry name" value="REVERSE TRANSCRIPTASE DOMAIN-CONTAINING PROTEIN"/>
    <property type="match status" value="1"/>
</dbReference>
<evidence type="ECO:0000313" key="3">
    <source>
        <dbReference type="Proteomes" id="UP001303046"/>
    </source>
</evidence>
<dbReference type="Pfam" id="PF03372">
    <property type="entry name" value="Exo_endo_phos"/>
    <property type="match status" value="1"/>
</dbReference>
<sequence>MFLCLYKSDLIFITETWLTTKILDSELVGNLPYNVYRSDRSMRRGGGVCVLVKAFISAQIVTGDNDLKADLLSAEILCADDLTQLRFILVYRPPNSSAADDKKLVDVLSDLAVMNHQTIILGDFNLHIRLD</sequence>
<evidence type="ECO:0000259" key="1">
    <source>
        <dbReference type="Pfam" id="PF03372"/>
    </source>
</evidence>
<protein>
    <recommendedName>
        <fullName evidence="1">Endonuclease/exonuclease/phosphatase domain-containing protein</fullName>
    </recommendedName>
</protein>
<dbReference type="Gene3D" id="3.60.10.10">
    <property type="entry name" value="Endonuclease/exonuclease/phosphatase"/>
    <property type="match status" value="1"/>
</dbReference>
<accession>A0ABR1CBP1</accession>
<dbReference type="InterPro" id="IPR005135">
    <property type="entry name" value="Endo/exonuclease/phosphatase"/>
</dbReference>
<name>A0ABR1CBP1_NECAM</name>
<organism evidence="2 3">
    <name type="scientific">Necator americanus</name>
    <name type="common">Human hookworm</name>
    <dbReference type="NCBI Taxonomy" id="51031"/>
    <lineage>
        <taxon>Eukaryota</taxon>
        <taxon>Metazoa</taxon>
        <taxon>Ecdysozoa</taxon>
        <taxon>Nematoda</taxon>
        <taxon>Chromadorea</taxon>
        <taxon>Rhabditida</taxon>
        <taxon>Rhabditina</taxon>
        <taxon>Rhabditomorpha</taxon>
        <taxon>Strongyloidea</taxon>
        <taxon>Ancylostomatidae</taxon>
        <taxon>Bunostominae</taxon>
        <taxon>Necator</taxon>
    </lineage>
</organism>
<evidence type="ECO:0000313" key="2">
    <source>
        <dbReference type="EMBL" id="KAK6735906.1"/>
    </source>
</evidence>
<proteinExistence type="predicted"/>
<dbReference type="EMBL" id="JAVFWL010000002">
    <property type="protein sequence ID" value="KAK6735906.1"/>
    <property type="molecule type" value="Genomic_DNA"/>
</dbReference>
<comment type="caution">
    <text evidence="2">The sequence shown here is derived from an EMBL/GenBank/DDBJ whole genome shotgun (WGS) entry which is preliminary data.</text>
</comment>
<dbReference type="SUPFAM" id="SSF56219">
    <property type="entry name" value="DNase I-like"/>
    <property type="match status" value="1"/>
</dbReference>
<dbReference type="Proteomes" id="UP001303046">
    <property type="component" value="Unassembled WGS sequence"/>
</dbReference>
<reference evidence="2 3" key="1">
    <citation type="submission" date="2023-08" db="EMBL/GenBank/DDBJ databases">
        <title>A Necator americanus chromosomal reference genome.</title>
        <authorList>
            <person name="Ilik V."/>
            <person name="Petrzelkova K.J."/>
            <person name="Pardy F."/>
            <person name="Fuh T."/>
            <person name="Niatou-Singa F.S."/>
            <person name="Gouil Q."/>
            <person name="Baker L."/>
            <person name="Ritchie M.E."/>
            <person name="Jex A.R."/>
            <person name="Gazzola D."/>
            <person name="Li H."/>
            <person name="Toshio Fujiwara R."/>
            <person name="Zhan B."/>
            <person name="Aroian R.V."/>
            <person name="Pafco B."/>
            <person name="Schwarz E.M."/>
        </authorList>
    </citation>
    <scope>NUCLEOTIDE SEQUENCE [LARGE SCALE GENOMIC DNA]</scope>
    <source>
        <strain evidence="2 3">Aroian</strain>
        <tissue evidence="2">Whole animal</tissue>
    </source>
</reference>
<keyword evidence="3" id="KW-1185">Reference proteome</keyword>